<comment type="similarity">
    <text evidence="1">Belongs to the AHA1 family.</text>
</comment>
<accession>R1H0G5</accession>
<feature type="domain" description="Activator of Hsp90 ATPase homologue 1/2-like C-terminal" evidence="2">
    <location>
        <begin position="3"/>
        <end position="66"/>
    </location>
</feature>
<protein>
    <recommendedName>
        <fullName evidence="2">Activator of Hsp90 ATPase homologue 1/2-like C-terminal domain-containing protein</fullName>
    </recommendedName>
</protein>
<evidence type="ECO:0000256" key="1">
    <source>
        <dbReference type="ARBA" id="ARBA00006817"/>
    </source>
</evidence>
<dbReference type="InterPro" id="IPR023393">
    <property type="entry name" value="START-like_dom_sf"/>
</dbReference>
<keyword evidence="4" id="KW-1185">Reference proteome</keyword>
<reference evidence="3 4" key="1">
    <citation type="journal article" date="2013" name="Genome Announc.">
        <title>Draft Genome Sequence of Aeromonas molluscorum Strain 848TT, Isolated from Bivalve Molluscs.</title>
        <authorList>
            <person name="Spataro N."/>
            <person name="Farfan M."/>
            <person name="Albarral V."/>
            <person name="Sanglas A."/>
            <person name="Loren J.G."/>
            <person name="Fuste M.C."/>
            <person name="Bosch E."/>
        </authorList>
    </citation>
    <scope>NUCLEOTIDE SEQUENCE [LARGE SCALE GENOMIC DNA]</scope>
    <source>
        <strain evidence="3 4">848</strain>
    </source>
</reference>
<dbReference type="InterPro" id="IPR013538">
    <property type="entry name" value="ASHA1/2-like_C"/>
</dbReference>
<dbReference type="CDD" id="cd07814">
    <property type="entry name" value="SRPBCC_CalC_Aha1-like"/>
    <property type="match status" value="1"/>
</dbReference>
<dbReference type="Proteomes" id="UP000013526">
    <property type="component" value="Unassembled WGS sequence"/>
</dbReference>
<evidence type="ECO:0000313" key="3">
    <source>
        <dbReference type="EMBL" id="EOD54106.1"/>
    </source>
</evidence>
<dbReference type="EMBL" id="AQGQ01000133">
    <property type="protein sequence ID" value="EOD54106.1"/>
    <property type="molecule type" value="Genomic_DNA"/>
</dbReference>
<gene>
    <name evidence="3" type="ORF">G113_16053</name>
</gene>
<dbReference type="Gene3D" id="3.30.530.20">
    <property type="match status" value="1"/>
</dbReference>
<name>R1H0G5_9GAMM</name>
<organism evidence="3 4">
    <name type="scientific">Aeromonas molluscorum 848</name>
    <dbReference type="NCBI Taxonomy" id="1268236"/>
    <lineage>
        <taxon>Bacteria</taxon>
        <taxon>Pseudomonadati</taxon>
        <taxon>Pseudomonadota</taxon>
        <taxon>Gammaproteobacteria</taxon>
        <taxon>Aeromonadales</taxon>
        <taxon>Aeromonadaceae</taxon>
        <taxon>Aeromonas</taxon>
    </lineage>
</organism>
<dbReference type="PATRIC" id="fig|1268236.3.peg.3146"/>
<comment type="caution">
    <text evidence="3">The sequence shown here is derived from an EMBL/GenBank/DDBJ whole genome shotgun (WGS) entry which is preliminary data.</text>
</comment>
<dbReference type="SUPFAM" id="SSF55961">
    <property type="entry name" value="Bet v1-like"/>
    <property type="match status" value="1"/>
</dbReference>
<dbReference type="Pfam" id="PF08327">
    <property type="entry name" value="AHSA1"/>
    <property type="match status" value="1"/>
</dbReference>
<sequence length="99" mass="11785">MAVMPHDLLSFSWNFPPHLPHVRQQKTQVSLRFVPEDQGTRLHLLQTGWANDPDWDEGYDYFRHEWLDVVLPRLQYRFTHGPIDWHNPPSGQQLKCLAQ</sequence>
<evidence type="ECO:0000259" key="2">
    <source>
        <dbReference type="Pfam" id="PF08327"/>
    </source>
</evidence>
<proteinExistence type="inferred from homology"/>
<evidence type="ECO:0000313" key="4">
    <source>
        <dbReference type="Proteomes" id="UP000013526"/>
    </source>
</evidence>
<dbReference type="AlphaFoldDB" id="R1H0G5"/>